<feature type="transmembrane region" description="Helical" evidence="1">
    <location>
        <begin position="132"/>
        <end position="154"/>
    </location>
</feature>
<keyword evidence="3" id="KW-1185">Reference proteome</keyword>
<evidence type="ECO:0000256" key="1">
    <source>
        <dbReference type="SAM" id="Phobius"/>
    </source>
</evidence>
<feature type="transmembrane region" description="Helical" evidence="1">
    <location>
        <begin position="166"/>
        <end position="185"/>
    </location>
</feature>
<feature type="transmembrane region" description="Helical" evidence="1">
    <location>
        <begin position="12"/>
        <end position="32"/>
    </location>
</feature>
<gene>
    <name evidence="2" type="ORF">GCM10022399_21130</name>
</gene>
<keyword evidence="1" id="KW-0472">Membrane</keyword>
<name>A0ABP7DE15_9MICO</name>
<dbReference type="EMBL" id="BAABDC010000003">
    <property type="protein sequence ID" value="GAA3704310.1"/>
    <property type="molecule type" value="Genomic_DNA"/>
</dbReference>
<dbReference type="RefSeq" id="WP_344945556.1">
    <property type="nucleotide sequence ID" value="NZ_BAABDC010000003.1"/>
</dbReference>
<organism evidence="2 3">
    <name type="scientific">Terrabacter ginsenosidimutans</name>
    <dbReference type="NCBI Taxonomy" id="490575"/>
    <lineage>
        <taxon>Bacteria</taxon>
        <taxon>Bacillati</taxon>
        <taxon>Actinomycetota</taxon>
        <taxon>Actinomycetes</taxon>
        <taxon>Micrococcales</taxon>
        <taxon>Intrasporangiaceae</taxon>
        <taxon>Terrabacter</taxon>
    </lineage>
</organism>
<dbReference type="PROSITE" id="PS51257">
    <property type="entry name" value="PROKAR_LIPOPROTEIN"/>
    <property type="match status" value="1"/>
</dbReference>
<sequence length="233" mass="24866">MRVRPERLNATVAWLFMAGSACFVVGSVPAYLDAIGGWADGVTYVVGSLFFTSASYGQLVQAQSPATTEVDEVTQDRPAPVRLLGWAPHDRSWLAAAVQFPGTVFFNISTVAALTHNATAAETDRYVWRPDLFGSVLFLVSSALAVLAVSDRFFRVQPQSFPWRIAWLNMTGSVLFMASALASYVVPSTDAVLGARLAVAGTFWGAACFLVGAALMLPAWRRAVTSAAAATPP</sequence>
<accession>A0ABP7DE15</accession>
<comment type="caution">
    <text evidence="2">The sequence shown here is derived from an EMBL/GenBank/DDBJ whole genome shotgun (WGS) entry which is preliminary data.</text>
</comment>
<keyword evidence="1" id="KW-1133">Transmembrane helix</keyword>
<evidence type="ECO:0000313" key="2">
    <source>
        <dbReference type="EMBL" id="GAA3704310.1"/>
    </source>
</evidence>
<protein>
    <recommendedName>
        <fullName evidence="4">YrhK domain-containing protein</fullName>
    </recommendedName>
</protein>
<evidence type="ECO:0008006" key="4">
    <source>
        <dbReference type="Google" id="ProtNLM"/>
    </source>
</evidence>
<proteinExistence type="predicted"/>
<feature type="transmembrane region" description="Helical" evidence="1">
    <location>
        <begin position="197"/>
        <end position="217"/>
    </location>
</feature>
<dbReference type="Proteomes" id="UP001501468">
    <property type="component" value="Unassembled WGS sequence"/>
</dbReference>
<reference evidence="3" key="1">
    <citation type="journal article" date="2019" name="Int. J. Syst. Evol. Microbiol.">
        <title>The Global Catalogue of Microorganisms (GCM) 10K type strain sequencing project: providing services to taxonomists for standard genome sequencing and annotation.</title>
        <authorList>
            <consortium name="The Broad Institute Genomics Platform"/>
            <consortium name="The Broad Institute Genome Sequencing Center for Infectious Disease"/>
            <person name="Wu L."/>
            <person name="Ma J."/>
        </authorList>
    </citation>
    <scope>NUCLEOTIDE SEQUENCE [LARGE SCALE GENOMIC DNA]</scope>
    <source>
        <strain evidence="3">JCM 17125</strain>
    </source>
</reference>
<keyword evidence="1" id="KW-0812">Transmembrane</keyword>
<evidence type="ECO:0000313" key="3">
    <source>
        <dbReference type="Proteomes" id="UP001501468"/>
    </source>
</evidence>